<proteinExistence type="predicted"/>
<sequence length="254" mass="28226">MERRTVFYGDLYDEDGWIKVERRRRVQPQEDGVCCPPFSHNVNKFVDDSVNSEQGISDTWDSQDEEEEDDDFKFGSGHDCVSSNNDVRVPESSFCGENIEKINSSQNNHEGQINEVQEASPEDENVDTHENNNDGDGAQFVPDNPPGLVPSLAGPVITNGPALNDGPPNASKLPDLNGPFSLSDSSLRTRSGNRNLSKRALSVKFKDIVRASNHNKRKDKNNLVPDQKQISSTRSNQESLSNGSFTTRKKAFND</sequence>
<keyword evidence="2" id="KW-1185">Reference proteome</keyword>
<gene>
    <name evidence="1" type="ORF">L2E82_30377</name>
</gene>
<dbReference type="Proteomes" id="UP001055811">
    <property type="component" value="Linkage Group LG05"/>
</dbReference>
<accession>A0ACB9D0J0</accession>
<name>A0ACB9D0J0_CICIN</name>
<evidence type="ECO:0000313" key="1">
    <source>
        <dbReference type="EMBL" id="KAI3739963.1"/>
    </source>
</evidence>
<protein>
    <submittedName>
        <fullName evidence="1">Uncharacterized protein</fullName>
    </submittedName>
</protein>
<reference evidence="2" key="1">
    <citation type="journal article" date="2022" name="Mol. Ecol. Resour.">
        <title>The genomes of chicory, endive, great burdock and yacon provide insights into Asteraceae palaeo-polyploidization history and plant inulin production.</title>
        <authorList>
            <person name="Fan W."/>
            <person name="Wang S."/>
            <person name="Wang H."/>
            <person name="Wang A."/>
            <person name="Jiang F."/>
            <person name="Liu H."/>
            <person name="Zhao H."/>
            <person name="Xu D."/>
            <person name="Zhang Y."/>
        </authorList>
    </citation>
    <scope>NUCLEOTIDE SEQUENCE [LARGE SCALE GENOMIC DNA]</scope>
    <source>
        <strain evidence="2">cv. Punajuju</strain>
    </source>
</reference>
<organism evidence="1 2">
    <name type="scientific">Cichorium intybus</name>
    <name type="common">Chicory</name>
    <dbReference type="NCBI Taxonomy" id="13427"/>
    <lineage>
        <taxon>Eukaryota</taxon>
        <taxon>Viridiplantae</taxon>
        <taxon>Streptophyta</taxon>
        <taxon>Embryophyta</taxon>
        <taxon>Tracheophyta</taxon>
        <taxon>Spermatophyta</taxon>
        <taxon>Magnoliopsida</taxon>
        <taxon>eudicotyledons</taxon>
        <taxon>Gunneridae</taxon>
        <taxon>Pentapetalae</taxon>
        <taxon>asterids</taxon>
        <taxon>campanulids</taxon>
        <taxon>Asterales</taxon>
        <taxon>Asteraceae</taxon>
        <taxon>Cichorioideae</taxon>
        <taxon>Cichorieae</taxon>
        <taxon>Cichoriinae</taxon>
        <taxon>Cichorium</taxon>
    </lineage>
</organism>
<dbReference type="EMBL" id="CM042013">
    <property type="protein sequence ID" value="KAI3739963.1"/>
    <property type="molecule type" value="Genomic_DNA"/>
</dbReference>
<comment type="caution">
    <text evidence="1">The sequence shown here is derived from an EMBL/GenBank/DDBJ whole genome shotgun (WGS) entry which is preliminary data.</text>
</comment>
<reference evidence="1 2" key="2">
    <citation type="journal article" date="2022" name="Mol. Ecol. Resour.">
        <title>The genomes of chicory, endive, great burdock and yacon provide insights into Asteraceae paleo-polyploidization history and plant inulin production.</title>
        <authorList>
            <person name="Fan W."/>
            <person name="Wang S."/>
            <person name="Wang H."/>
            <person name="Wang A."/>
            <person name="Jiang F."/>
            <person name="Liu H."/>
            <person name="Zhao H."/>
            <person name="Xu D."/>
            <person name="Zhang Y."/>
        </authorList>
    </citation>
    <scope>NUCLEOTIDE SEQUENCE [LARGE SCALE GENOMIC DNA]</scope>
    <source>
        <strain evidence="2">cv. Punajuju</strain>
        <tissue evidence="1">Leaves</tissue>
    </source>
</reference>
<evidence type="ECO:0000313" key="2">
    <source>
        <dbReference type="Proteomes" id="UP001055811"/>
    </source>
</evidence>